<evidence type="ECO:0000313" key="6">
    <source>
        <dbReference type="Proteomes" id="UP000033070"/>
    </source>
</evidence>
<keyword evidence="4" id="KW-0472">Membrane</keyword>
<keyword evidence="2" id="KW-0546">Nucleotide metabolism</keyword>
<sequence length="249" mass="27740">MSVLQIKGRTTNSQDVFDKYSLSSNSNIYTTAAASNIEEYSIELSLGDGWNDNYSISDKGLIRVDGSIVVKGHGSIVVEVKEEIRVPHNRYGIVLPTGSLFLSRGVLVASAKVEPAFIGKLKLRLFNTTSQKVVLTEGEKLGSVIFFPTESTKVHNATYRTSEISSVPKSKISEMNKWFGANKTIWIGWLVTMISSSMLAFFLSYVFYYKPMLQLQSTQQNQVENGKQDAINEKEKQPELPELKAAQKP</sequence>
<feature type="region of interest" description="Disordered" evidence="3">
    <location>
        <begin position="220"/>
        <end position="249"/>
    </location>
</feature>
<gene>
    <name evidence="5" type="ORF">OYT1_ch1121</name>
</gene>
<dbReference type="GO" id="GO:0008829">
    <property type="term" value="F:dCTP deaminase activity"/>
    <property type="evidence" value="ECO:0007669"/>
    <property type="project" value="InterPro"/>
</dbReference>
<dbReference type="KEGG" id="fam:OYT1_ch1121"/>
<evidence type="ECO:0000313" key="5">
    <source>
        <dbReference type="EMBL" id="BBE50681.1"/>
    </source>
</evidence>
<dbReference type="InterPro" id="IPR033704">
    <property type="entry name" value="dUTPase_trimeric"/>
</dbReference>
<dbReference type="Gene3D" id="2.70.40.10">
    <property type="match status" value="1"/>
</dbReference>
<dbReference type="RefSeq" id="WP_062627669.1">
    <property type="nucleotide sequence ID" value="NZ_AP018738.1"/>
</dbReference>
<keyword evidence="1" id="KW-0378">Hydrolase</keyword>
<dbReference type="GO" id="GO:0006229">
    <property type="term" value="P:dUTP biosynthetic process"/>
    <property type="evidence" value="ECO:0007669"/>
    <property type="project" value="InterPro"/>
</dbReference>
<dbReference type="Pfam" id="PF22769">
    <property type="entry name" value="DCD"/>
    <property type="match status" value="1"/>
</dbReference>
<feature type="compositionally biased region" description="Basic and acidic residues" evidence="3">
    <location>
        <begin position="226"/>
        <end position="242"/>
    </location>
</feature>
<dbReference type="STRING" id="1188319.OYT1_02570"/>
<proteinExistence type="predicted"/>
<dbReference type="CDD" id="cd07557">
    <property type="entry name" value="trimeric_dUTPase"/>
    <property type="match status" value="1"/>
</dbReference>
<evidence type="ECO:0000256" key="3">
    <source>
        <dbReference type="SAM" id="MobiDB-lite"/>
    </source>
</evidence>
<accession>A0A2Z6GAT2</accession>
<reference evidence="5 6" key="1">
    <citation type="submission" date="2018-06" db="EMBL/GenBank/DDBJ databases">
        <title>OYT1 Genome Sequencing.</title>
        <authorList>
            <person name="Kato S."/>
            <person name="Itoh T."/>
            <person name="Ohkuma M."/>
        </authorList>
    </citation>
    <scope>NUCLEOTIDE SEQUENCE [LARGE SCALE GENOMIC DNA]</scope>
    <source>
        <strain evidence="5 6">OYT1</strain>
    </source>
</reference>
<evidence type="ECO:0000256" key="1">
    <source>
        <dbReference type="ARBA" id="ARBA00022801"/>
    </source>
</evidence>
<name>A0A2Z6GAT2_9PROT</name>
<dbReference type="InterPro" id="IPR011962">
    <property type="entry name" value="dCTP_deaminase"/>
</dbReference>
<dbReference type="OrthoDB" id="9180399at2"/>
<evidence type="ECO:0000256" key="4">
    <source>
        <dbReference type="SAM" id="Phobius"/>
    </source>
</evidence>
<organism evidence="5 6">
    <name type="scientific">Ferriphaselus amnicola</name>
    <dbReference type="NCBI Taxonomy" id="1188319"/>
    <lineage>
        <taxon>Bacteria</taxon>
        <taxon>Pseudomonadati</taxon>
        <taxon>Pseudomonadota</taxon>
        <taxon>Betaproteobacteria</taxon>
        <taxon>Nitrosomonadales</taxon>
        <taxon>Gallionellaceae</taxon>
        <taxon>Ferriphaselus</taxon>
    </lineage>
</organism>
<dbReference type="InterPro" id="IPR036157">
    <property type="entry name" value="dUTPase-like_sf"/>
</dbReference>
<dbReference type="AlphaFoldDB" id="A0A2Z6GAT2"/>
<dbReference type="SUPFAM" id="SSF51283">
    <property type="entry name" value="dUTPase-like"/>
    <property type="match status" value="1"/>
</dbReference>
<keyword evidence="4" id="KW-0812">Transmembrane</keyword>
<dbReference type="Proteomes" id="UP000033070">
    <property type="component" value="Chromosome"/>
</dbReference>
<keyword evidence="4" id="KW-1133">Transmembrane helix</keyword>
<evidence type="ECO:0000256" key="2">
    <source>
        <dbReference type="ARBA" id="ARBA00023080"/>
    </source>
</evidence>
<dbReference type="EMBL" id="AP018738">
    <property type="protein sequence ID" value="BBE50681.1"/>
    <property type="molecule type" value="Genomic_DNA"/>
</dbReference>
<protein>
    <submittedName>
        <fullName evidence="5">Deoxycytidine triphosphate deaminase</fullName>
    </submittedName>
</protein>
<keyword evidence="6" id="KW-1185">Reference proteome</keyword>
<feature type="transmembrane region" description="Helical" evidence="4">
    <location>
        <begin position="186"/>
        <end position="208"/>
    </location>
</feature>